<evidence type="ECO:0000259" key="4">
    <source>
        <dbReference type="PROSITE" id="PS51098"/>
    </source>
</evidence>
<gene>
    <name evidence="5" type="ordered locus">MCJ_006690</name>
</gene>
<dbReference type="Proteomes" id="UP000001491">
    <property type="component" value="Chromosome"/>
</dbReference>
<dbReference type="InterPro" id="IPR036878">
    <property type="entry name" value="Glu_permease_IIB"/>
</dbReference>
<evidence type="ECO:0000256" key="2">
    <source>
        <dbReference type="ARBA" id="ARBA00022683"/>
    </source>
</evidence>
<reference evidence="6" key="1">
    <citation type="journal article" date="2009" name="BMC Bioinformatics">
        <title>The Mycoplasma conjunctivae genome sequencing, annotation and analysis.</title>
        <authorList>
            <person name="Calderon-Copete S.P."/>
            <person name="Wigger G."/>
            <person name="Wunderlin C."/>
            <person name="Schmidheini T."/>
            <person name="Frey J."/>
            <person name="Quail M.A."/>
            <person name="Falquet L."/>
        </authorList>
    </citation>
    <scope>NUCLEOTIDE SEQUENCE [LARGE SCALE GENOMIC DNA]</scope>
    <source>
        <strain evidence="6">ATCC 25834 / NCTC 10147 / HRC/581</strain>
    </source>
</reference>
<evidence type="ECO:0000313" key="6">
    <source>
        <dbReference type="Proteomes" id="UP000001491"/>
    </source>
</evidence>
<proteinExistence type="predicted"/>
<dbReference type="GO" id="GO:0009401">
    <property type="term" value="P:phosphoenolpyruvate-dependent sugar phosphotransferase system"/>
    <property type="evidence" value="ECO:0007669"/>
    <property type="project" value="UniProtKB-KW"/>
</dbReference>
<evidence type="ECO:0000313" key="5">
    <source>
        <dbReference type="EMBL" id="CAT05363.1"/>
    </source>
</evidence>
<dbReference type="AlphaFoldDB" id="C5J7A0"/>
<name>C5J7A0_MESCH</name>
<dbReference type="eggNOG" id="ENOG5031YTK">
    <property type="taxonomic scope" value="Bacteria"/>
</dbReference>
<evidence type="ECO:0000256" key="1">
    <source>
        <dbReference type="ARBA" id="ARBA00022679"/>
    </source>
</evidence>
<dbReference type="GO" id="GO:0008982">
    <property type="term" value="F:protein-N(PI)-phosphohistidine-sugar phosphotransferase activity"/>
    <property type="evidence" value="ECO:0007669"/>
    <property type="project" value="InterPro"/>
</dbReference>
<dbReference type="KEGG" id="mco:MCJ_006690"/>
<dbReference type="SUPFAM" id="SSF55604">
    <property type="entry name" value="Glucose permease domain IIB"/>
    <property type="match status" value="1"/>
</dbReference>
<dbReference type="HOGENOM" id="CLU_162090_1_0_14"/>
<dbReference type="InterPro" id="IPR001996">
    <property type="entry name" value="PTS_IIB_1"/>
</dbReference>
<keyword evidence="2" id="KW-0598">Phosphotransferase system</keyword>
<dbReference type="EMBL" id="FM864216">
    <property type="protein sequence ID" value="CAT05363.1"/>
    <property type="molecule type" value="Genomic_DNA"/>
</dbReference>
<sequence length="123" mass="13994">MRIFSRFIYKLLQIITFGKYAKIIDKKYNKNNEEIVYNEQIPFKIEQLIKLLGGNKNIKNTSFTISRVKIEVANLKDVDLEGLKNLKGVSGVVAGEEKINLIVGDTSKIISLTLKEAINNHIK</sequence>
<organism evidence="5 6">
    <name type="scientific">Mesomycoplasma conjunctivae (strain ATCC 25834 / NCTC 10147 / HRC/581)</name>
    <name type="common">Mycoplasma conjunctivae</name>
    <dbReference type="NCBI Taxonomy" id="572263"/>
    <lineage>
        <taxon>Bacteria</taxon>
        <taxon>Bacillati</taxon>
        <taxon>Mycoplasmatota</taxon>
        <taxon>Mycoplasmoidales</taxon>
        <taxon>Metamycoplasmataceae</taxon>
        <taxon>Mesomycoplasma</taxon>
    </lineage>
</organism>
<comment type="caution">
    <text evidence="3">Lacks conserved residue(s) required for the propagation of feature annotation.</text>
</comment>
<evidence type="ECO:0000256" key="3">
    <source>
        <dbReference type="PROSITE-ProRule" id="PRU00421"/>
    </source>
</evidence>
<accession>C5J7A0</accession>
<protein>
    <submittedName>
        <fullName evidence="5">PTS system glucose-specific enzyme II</fullName>
    </submittedName>
</protein>
<keyword evidence="6" id="KW-1185">Reference proteome</keyword>
<dbReference type="Gene3D" id="3.30.1360.60">
    <property type="entry name" value="Glucose permease domain IIB"/>
    <property type="match status" value="1"/>
</dbReference>
<dbReference type="PROSITE" id="PS51098">
    <property type="entry name" value="PTS_EIIB_TYPE_1"/>
    <property type="match status" value="1"/>
</dbReference>
<feature type="domain" description="PTS EIIB type-1" evidence="4">
    <location>
        <begin position="42"/>
        <end position="123"/>
    </location>
</feature>
<keyword evidence="1" id="KW-0808">Transferase</keyword>